<dbReference type="Proteomes" id="UP001159405">
    <property type="component" value="Unassembled WGS sequence"/>
</dbReference>
<evidence type="ECO:0000256" key="1">
    <source>
        <dbReference type="SAM" id="MobiDB-lite"/>
    </source>
</evidence>
<feature type="region of interest" description="Disordered" evidence="1">
    <location>
        <begin position="1"/>
        <end position="72"/>
    </location>
</feature>
<gene>
    <name evidence="2" type="ORF">PLOB_00015370</name>
</gene>
<evidence type="ECO:0000313" key="2">
    <source>
        <dbReference type="EMBL" id="CAH3174583.1"/>
    </source>
</evidence>
<reference evidence="2 3" key="1">
    <citation type="submission" date="2022-05" db="EMBL/GenBank/DDBJ databases">
        <authorList>
            <consortium name="Genoscope - CEA"/>
            <person name="William W."/>
        </authorList>
    </citation>
    <scope>NUCLEOTIDE SEQUENCE [LARGE SCALE GENOMIC DNA]</scope>
</reference>
<organism evidence="2 3">
    <name type="scientific">Porites lobata</name>
    <dbReference type="NCBI Taxonomy" id="104759"/>
    <lineage>
        <taxon>Eukaryota</taxon>
        <taxon>Metazoa</taxon>
        <taxon>Cnidaria</taxon>
        <taxon>Anthozoa</taxon>
        <taxon>Hexacorallia</taxon>
        <taxon>Scleractinia</taxon>
        <taxon>Fungiina</taxon>
        <taxon>Poritidae</taxon>
        <taxon>Porites</taxon>
    </lineage>
</organism>
<feature type="compositionally biased region" description="Low complexity" evidence="1">
    <location>
        <begin position="9"/>
        <end position="18"/>
    </location>
</feature>
<feature type="compositionally biased region" description="Basic and acidic residues" evidence="1">
    <location>
        <begin position="29"/>
        <end position="58"/>
    </location>
</feature>
<accession>A0ABN8R9U3</accession>
<sequence>MSRKRKRAASSGARSLSRPLRDQSGIGSPEKKKAEKLSKVVERGLNRMGKAEEADRKISTKMPKHMFAGKRKMNKVSRRLPWSQRFFLIFLRKRDQEQAAKRRQRVAKATRRERKTSGYLGLESHFHADDRVRI</sequence>
<evidence type="ECO:0000313" key="3">
    <source>
        <dbReference type="Proteomes" id="UP001159405"/>
    </source>
</evidence>
<protein>
    <submittedName>
        <fullName evidence="2">Uncharacterized protein</fullName>
    </submittedName>
</protein>
<name>A0ABN8R9U3_9CNID</name>
<proteinExistence type="predicted"/>
<keyword evidence="3" id="KW-1185">Reference proteome</keyword>
<dbReference type="EMBL" id="CALNXK010000192">
    <property type="protein sequence ID" value="CAH3174583.1"/>
    <property type="molecule type" value="Genomic_DNA"/>
</dbReference>
<feature type="compositionally biased region" description="Basic residues" evidence="1">
    <location>
        <begin position="62"/>
        <end position="72"/>
    </location>
</feature>
<comment type="caution">
    <text evidence="2">The sequence shown here is derived from an EMBL/GenBank/DDBJ whole genome shotgun (WGS) entry which is preliminary data.</text>
</comment>